<evidence type="ECO:0000256" key="4">
    <source>
        <dbReference type="ARBA" id="ARBA00023002"/>
    </source>
</evidence>
<protein>
    <submittedName>
        <fullName evidence="6">Fumarate reductase</fullName>
    </submittedName>
</protein>
<evidence type="ECO:0000259" key="5">
    <source>
        <dbReference type="Pfam" id="PF00890"/>
    </source>
</evidence>
<accession>A0A5E4VV96</accession>
<dbReference type="Proteomes" id="UP000400981">
    <property type="component" value="Unassembled WGS sequence"/>
</dbReference>
<evidence type="ECO:0000256" key="2">
    <source>
        <dbReference type="ARBA" id="ARBA00022630"/>
    </source>
</evidence>
<evidence type="ECO:0000256" key="3">
    <source>
        <dbReference type="ARBA" id="ARBA00022827"/>
    </source>
</evidence>
<evidence type="ECO:0000313" key="6">
    <source>
        <dbReference type="EMBL" id="VVE15164.1"/>
    </source>
</evidence>
<dbReference type="PRINTS" id="PR00368">
    <property type="entry name" value="FADPNR"/>
</dbReference>
<dbReference type="InterPro" id="IPR036188">
    <property type="entry name" value="FAD/NAD-bd_sf"/>
</dbReference>
<dbReference type="Gene3D" id="3.90.700.10">
    <property type="entry name" value="Succinate dehydrogenase/fumarate reductase flavoprotein, catalytic domain"/>
    <property type="match status" value="1"/>
</dbReference>
<sequence length="486" mass="51481">MAKVSNVDVLVVGHGVAGLSAAVSAAQAGAAVAVLERAPFEDFGGNSRWTEAYMRMKNDSEVSDDFESHFAENAGANPDPMILSEAVSEYSHWPSIVKAHGFPDPELISFFAAEAPSALAWLKQFGCRFEPMPIYLLTQNTTRIASVGGGLAILEALLKQARALGVEFHYNTTAKALLQDGDGCVTGVRAVSTEAGALTFHARNVVLASGGYQGNPEMLTQYLGPKASNIRPVARGGYYNKGECIRMALDLGAAPAGEFGSYHAEPVDPRSAMAEAVVFIYPYGVLINRNGSRFVDEAPGTVDAHYDNITRAIGEQPGGVAYVIFDSKVNDIPRWQTSIRSDQPAIQADSLPELARKLGLPVDAFISTIDAYNAACPAPDAFDGGMTLDGLSTKGVWPAKSNHARTIEAGPFSAYPIISANCFTFGGLKVDTQARVLDTDGRAIPGLLAAGETVGIYHQVYTGSTSVLRGIVFGRRAGKTAALERA</sequence>
<dbReference type="PANTHER" id="PTHR43400">
    <property type="entry name" value="FUMARATE REDUCTASE"/>
    <property type="match status" value="1"/>
</dbReference>
<dbReference type="AlphaFoldDB" id="A0A5E4VV96"/>
<name>A0A5E4VV96_9BURK</name>
<dbReference type="InterPro" id="IPR003953">
    <property type="entry name" value="FAD-dep_OxRdtase_2_FAD-bd"/>
</dbReference>
<feature type="domain" description="FAD-dependent oxidoreductase 2 FAD-binding" evidence="5">
    <location>
        <begin position="8"/>
        <end position="464"/>
    </location>
</feature>
<comment type="cofactor">
    <cofactor evidence="1">
        <name>FAD</name>
        <dbReference type="ChEBI" id="CHEBI:57692"/>
    </cofactor>
</comment>
<keyword evidence="3" id="KW-0274">FAD</keyword>
<evidence type="ECO:0000313" key="7">
    <source>
        <dbReference type="Proteomes" id="UP000400981"/>
    </source>
</evidence>
<dbReference type="SUPFAM" id="SSF56425">
    <property type="entry name" value="Succinate dehydrogenase/fumarate reductase flavoprotein, catalytic domain"/>
    <property type="match status" value="1"/>
</dbReference>
<dbReference type="OrthoDB" id="9813348at2"/>
<proteinExistence type="predicted"/>
<dbReference type="PRINTS" id="PR00411">
    <property type="entry name" value="PNDRDTASEI"/>
</dbReference>
<dbReference type="InterPro" id="IPR027477">
    <property type="entry name" value="Succ_DH/fumarate_Rdtase_cat_sf"/>
</dbReference>
<dbReference type="InterPro" id="IPR050315">
    <property type="entry name" value="FAD-oxidoreductase_2"/>
</dbReference>
<gene>
    <name evidence="6" type="ORF">PEP31012_02846</name>
</gene>
<keyword evidence="7" id="KW-1185">Reference proteome</keyword>
<keyword evidence="4" id="KW-0560">Oxidoreductase</keyword>
<evidence type="ECO:0000256" key="1">
    <source>
        <dbReference type="ARBA" id="ARBA00001974"/>
    </source>
</evidence>
<dbReference type="Pfam" id="PF00890">
    <property type="entry name" value="FAD_binding_2"/>
    <property type="match status" value="1"/>
</dbReference>
<dbReference type="Gene3D" id="3.50.50.60">
    <property type="entry name" value="FAD/NAD(P)-binding domain"/>
    <property type="match status" value="1"/>
</dbReference>
<keyword evidence="2" id="KW-0285">Flavoprotein</keyword>
<dbReference type="EMBL" id="CABPSH010000006">
    <property type="protein sequence ID" value="VVE15164.1"/>
    <property type="molecule type" value="Genomic_DNA"/>
</dbReference>
<reference evidence="6 7" key="1">
    <citation type="submission" date="2019-08" db="EMBL/GenBank/DDBJ databases">
        <authorList>
            <person name="Peeters C."/>
        </authorList>
    </citation>
    <scope>NUCLEOTIDE SEQUENCE [LARGE SCALE GENOMIC DNA]</scope>
    <source>
        <strain evidence="6 7">LMG 31012</strain>
    </source>
</reference>
<dbReference type="SUPFAM" id="SSF51905">
    <property type="entry name" value="FAD/NAD(P)-binding domain"/>
    <property type="match status" value="1"/>
</dbReference>
<dbReference type="PANTHER" id="PTHR43400:SF7">
    <property type="entry name" value="FAD-DEPENDENT OXIDOREDUCTASE 2 FAD BINDING DOMAIN-CONTAINING PROTEIN"/>
    <property type="match status" value="1"/>
</dbReference>
<dbReference type="NCBIfam" id="NF006130">
    <property type="entry name" value="PRK08274.1"/>
    <property type="match status" value="1"/>
</dbReference>
<dbReference type="GO" id="GO:0016491">
    <property type="term" value="F:oxidoreductase activity"/>
    <property type="evidence" value="ECO:0007669"/>
    <property type="project" value="UniProtKB-KW"/>
</dbReference>
<organism evidence="6 7">
    <name type="scientific">Pandoraea eparura</name>
    <dbReference type="NCBI Taxonomy" id="2508291"/>
    <lineage>
        <taxon>Bacteria</taxon>
        <taxon>Pseudomonadati</taxon>
        <taxon>Pseudomonadota</taxon>
        <taxon>Betaproteobacteria</taxon>
        <taxon>Burkholderiales</taxon>
        <taxon>Burkholderiaceae</taxon>
        <taxon>Pandoraea</taxon>
    </lineage>
</organism>